<dbReference type="InterPro" id="IPR013655">
    <property type="entry name" value="PAS_fold_3"/>
</dbReference>
<keyword evidence="5" id="KW-1185">Reference proteome</keyword>
<feature type="compositionally biased region" description="Low complexity" evidence="1">
    <location>
        <begin position="386"/>
        <end position="412"/>
    </location>
</feature>
<feature type="domain" description="PAS" evidence="2">
    <location>
        <begin position="78"/>
        <end position="148"/>
    </location>
</feature>
<reference evidence="4 5" key="2">
    <citation type="submission" date="2019-01" db="EMBL/GenBank/DDBJ databases">
        <title>Tautonia sociabilis, a novel thermotolerant planctomycete of Isosphaeraceae family, isolated from a 4000 m deep subterranean habitat.</title>
        <authorList>
            <person name="Kovaleva O.L."/>
            <person name="Elcheninov A.G."/>
            <person name="Van Heerden E."/>
            <person name="Toshchakov S.V."/>
            <person name="Novikov A."/>
            <person name="Bonch-Osmolovskaya E.A."/>
            <person name="Kublanov I.V."/>
        </authorList>
    </citation>
    <scope>NUCLEOTIDE SEQUENCE [LARGE SCALE GENOMIC DNA]</scope>
    <source>
        <strain evidence="4 5">GM2012</strain>
    </source>
</reference>
<feature type="domain" description="PAC" evidence="3">
    <location>
        <begin position="152"/>
        <end position="204"/>
    </location>
</feature>
<dbReference type="InterPro" id="IPR052155">
    <property type="entry name" value="Biofilm_reg_signaling"/>
</dbReference>
<reference evidence="4 5" key="1">
    <citation type="submission" date="2018-12" db="EMBL/GenBank/DDBJ databases">
        <authorList>
            <person name="Toschakov S.V."/>
        </authorList>
    </citation>
    <scope>NUCLEOTIDE SEQUENCE [LARGE SCALE GENOMIC DNA]</scope>
    <source>
        <strain evidence="4 5">GM2012</strain>
    </source>
</reference>
<dbReference type="SMART" id="SM00086">
    <property type="entry name" value="PAC"/>
    <property type="match status" value="2"/>
</dbReference>
<dbReference type="PROSITE" id="PS50113">
    <property type="entry name" value="PAC"/>
    <property type="match status" value="1"/>
</dbReference>
<accession>A0A432MDE9</accession>
<feature type="compositionally biased region" description="Low complexity" evidence="1">
    <location>
        <begin position="345"/>
        <end position="366"/>
    </location>
</feature>
<dbReference type="SUPFAM" id="SSF55785">
    <property type="entry name" value="PYP-like sensor domain (PAS domain)"/>
    <property type="match status" value="2"/>
</dbReference>
<evidence type="ECO:0000256" key="1">
    <source>
        <dbReference type="SAM" id="MobiDB-lite"/>
    </source>
</evidence>
<dbReference type="PANTHER" id="PTHR44757">
    <property type="entry name" value="DIGUANYLATE CYCLASE DGCP"/>
    <property type="match status" value="1"/>
</dbReference>
<dbReference type="OrthoDB" id="9762141at2"/>
<dbReference type="PANTHER" id="PTHR44757:SF2">
    <property type="entry name" value="BIOFILM ARCHITECTURE MAINTENANCE PROTEIN MBAA"/>
    <property type="match status" value="1"/>
</dbReference>
<gene>
    <name evidence="4" type="ORF">TsocGM_23725</name>
</gene>
<dbReference type="SMART" id="SM00091">
    <property type="entry name" value="PAS"/>
    <property type="match status" value="2"/>
</dbReference>
<dbReference type="Proteomes" id="UP000280296">
    <property type="component" value="Unassembled WGS sequence"/>
</dbReference>
<dbReference type="InterPro" id="IPR000014">
    <property type="entry name" value="PAS"/>
</dbReference>
<dbReference type="Pfam" id="PF00989">
    <property type="entry name" value="PAS"/>
    <property type="match status" value="1"/>
</dbReference>
<sequence length="510" mass="55049">MFRPAVHEVKTAIEALEHSNPELRCSTGVELLNEQLRREVADRCRIEHELREVQGELEERVRQRTEELSEVAATLRQSEERFRGAFEASAIGMALVGPDGRFIRVNRCLCEILGYTESELLATDFQQITHPEDLDKDLELVRQALAGETVGYRLEKRYLHKEGHVIWIVQSVSLVRDARGHPLHFVEMVEDITPGKRAEDALIEATMLRDAVLSSANFSIIATDELGTMLIFNATAERWLGYSAEEMVGRQTPELIHDRSEVARRAEELSRELGREVEPGFEAFVAKARGGEVDEGEWTSVRRDGSGFPVRLSITSLRDPGGGSPVFLASPEISPRRRRLGRGSGVPRRNWSPASPSGPRNSPGPMSGSGRGSGPFASWLTPCPRSSGRPAPTATSTTTTTAGTSSPAATAPQEGTRAGSRSCTPTTCCPVSTPGMGPWPAASRMRSSTASEIAGPASIAGISAGRFPCGTSRAGSSDGPAPPPTSMISGGSRRIAGTWRRSSSPPGTRS</sequence>
<dbReference type="PROSITE" id="PS50112">
    <property type="entry name" value="PAS"/>
    <property type="match status" value="2"/>
</dbReference>
<proteinExistence type="predicted"/>
<evidence type="ECO:0000313" key="5">
    <source>
        <dbReference type="Proteomes" id="UP000280296"/>
    </source>
</evidence>
<dbReference type="NCBIfam" id="TIGR00229">
    <property type="entry name" value="sensory_box"/>
    <property type="match status" value="2"/>
</dbReference>
<comment type="caution">
    <text evidence="4">The sequence shown here is derived from an EMBL/GenBank/DDBJ whole genome shotgun (WGS) entry which is preliminary data.</text>
</comment>
<organism evidence="4 5">
    <name type="scientific">Tautonia sociabilis</name>
    <dbReference type="NCBI Taxonomy" id="2080755"/>
    <lineage>
        <taxon>Bacteria</taxon>
        <taxon>Pseudomonadati</taxon>
        <taxon>Planctomycetota</taxon>
        <taxon>Planctomycetia</taxon>
        <taxon>Isosphaerales</taxon>
        <taxon>Isosphaeraceae</taxon>
        <taxon>Tautonia</taxon>
    </lineage>
</organism>
<protein>
    <submittedName>
        <fullName evidence="4">PAS domain S-box protein</fullName>
    </submittedName>
</protein>
<dbReference type="InterPro" id="IPR035965">
    <property type="entry name" value="PAS-like_dom_sf"/>
</dbReference>
<evidence type="ECO:0000259" key="2">
    <source>
        <dbReference type="PROSITE" id="PS50112"/>
    </source>
</evidence>
<name>A0A432MDE9_9BACT</name>
<dbReference type="AlphaFoldDB" id="A0A432MDE9"/>
<dbReference type="InterPro" id="IPR001610">
    <property type="entry name" value="PAC"/>
</dbReference>
<feature type="compositionally biased region" description="Polar residues" evidence="1">
    <location>
        <begin position="500"/>
        <end position="510"/>
    </location>
</feature>
<dbReference type="EMBL" id="RYZH01000073">
    <property type="protein sequence ID" value="RUL82327.1"/>
    <property type="molecule type" value="Genomic_DNA"/>
</dbReference>
<dbReference type="Pfam" id="PF08447">
    <property type="entry name" value="PAS_3"/>
    <property type="match status" value="1"/>
</dbReference>
<dbReference type="Gene3D" id="3.30.450.20">
    <property type="entry name" value="PAS domain"/>
    <property type="match status" value="2"/>
</dbReference>
<feature type="region of interest" description="Disordered" evidence="1">
    <location>
        <begin position="313"/>
        <end position="427"/>
    </location>
</feature>
<evidence type="ECO:0000313" key="4">
    <source>
        <dbReference type="EMBL" id="RUL82327.1"/>
    </source>
</evidence>
<dbReference type="GO" id="GO:0006355">
    <property type="term" value="P:regulation of DNA-templated transcription"/>
    <property type="evidence" value="ECO:0007669"/>
    <property type="project" value="InterPro"/>
</dbReference>
<dbReference type="InterPro" id="IPR000700">
    <property type="entry name" value="PAS-assoc_C"/>
</dbReference>
<feature type="domain" description="PAS" evidence="2">
    <location>
        <begin position="212"/>
        <end position="276"/>
    </location>
</feature>
<dbReference type="CDD" id="cd00130">
    <property type="entry name" value="PAS"/>
    <property type="match status" value="2"/>
</dbReference>
<feature type="region of interest" description="Disordered" evidence="1">
    <location>
        <begin position="461"/>
        <end position="510"/>
    </location>
</feature>
<dbReference type="InterPro" id="IPR013767">
    <property type="entry name" value="PAS_fold"/>
</dbReference>
<evidence type="ECO:0000259" key="3">
    <source>
        <dbReference type="PROSITE" id="PS50113"/>
    </source>
</evidence>